<protein>
    <recommendedName>
        <fullName evidence="1">tRNA pseudouridine(55) synthase</fullName>
        <ecNumber evidence="1">5.4.99.25</ecNumber>
    </recommendedName>
</protein>
<gene>
    <name evidence="6" type="primary">truB_42</name>
    <name evidence="6" type="ORF">SDC9_157156</name>
</gene>
<dbReference type="EC" id="5.4.99.25" evidence="1"/>
<reference evidence="6" key="1">
    <citation type="submission" date="2019-08" db="EMBL/GenBank/DDBJ databases">
        <authorList>
            <person name="Kucharzyk K."/>
            <person name="Murdoch R.W."/>
            <person name="Higgins S."/>
            <person name="Loffler F."/>
        </authorList>
    </citation>
    <scope>NUCLEOTIDE SEQUENCE</scope>
</reference>
<dbReference type="GO" id="GO:0006400">
    <property type="term" value="P:tRNA modification"/>
    <property type="evidence" value="ECO:0007669"/>
    <property type="project" value="TreeGrafter"/>
</dbReference>
<evidence type="ECO:0000259" key="4">
    <source>
        <dbReference type="Pfam" id="PF01509"/>
    </source>
</evidence>
<comment type="caution">
    <text evidence="6">The sequence shown here is derived from an EMBL/GenBank/DDBJ whole genome shotgun (WGS) entry which is preliminary data.</text>
</comment>
<dbReference type="InterPro" id="IPR020103">
    <property type="entry name" value="PsdUridine_synth_cat_dom_sf"/>
</dbReference>
<dbReference type="GO" id="GO:0160148">
    <property type="term" value="F:tRNA pseudouridine(55) synthase activity"/>
    <property type="evidence" value="ECO:0007669"/>
    <property type="project" value="UniProtKB-EC"/>
</dbReference>
<evidence type="ECO:0000313" key="6">
    <source>
        <dbReference type="EMBL" id="MPN09863.1"/>
    </source>
</evidence>
<dbReference type="InterPro" id="IPR002501">
    <property type="entry name" value="PsdUridine_synth_N"/>
</dbReference>
<dbReference type="InterPro" id="IPR014780">
    <property type="entry name" value="tRNA_psdUridine_synth_TruB"/>
</dbReference>
<dbReference type="PANTHER" id="PTHR13767">
    <property type="entry name" value="TRNA-PSEUDOURIDINE SYNTHASE"/>
    <property type="match status" value="1"/>
</dbReference>
<evidence type="ECO:0000256" key="1">
    <source>
        <dbReference type="ARBA" id="ARBA00012787"/>
    </source>
</evidence>
<keyword evidence="3 6" id="KW-0413">Isomerase</keyword>
<dbReference type="NCBIfam" id="TIGR00431">
    <property type="entry name" value="TruB"/>
    <property type="match status" value="1"/>
</dbReference>
<dbReference type="CDD" id="cd02573">
    <property type="entry name" value="PseudoU_synth_EcTruB"/>
    <property type="match status" value="1"/>
</dbReference>
<name>A0A645FBP6_9ZZZZ</name>
<feature type="domain" description="tRNA pseudouridylate synthase B C-terminal" evidence="5">
    <location>
        <begin position="186"/>
        <end position="226"/>
    </location>
</feature>
<dbReference type="AlphaFoldDB" id="A0A645FBP6"/>
<dbReference type="Pfam" id="PF16198">
    <property type="entry name" value="TruB_C_2"/>
    <property type="match status" value="1"/>
</dbReference>
<feature type="domain" description="Pseudouridine synthase II N-terminal" evidence="4">
    <location>
        <begin position="38"/>
        <end position="185"/>
    </location>
</feature>
<dbReference type="Pfam" id="PF01509">
    <property type="entry name" value="TruB_N"/>
    <property type="match status" value="1"/>
</dbReference>
<proteinExistence type="inferred from homology"/>
<dbReference type="GO" id="GO:0003723">
    <property type="term" value="F:RNA binding"/>
    <property type="evidence" value="ECO:0007669"/>
    <property type="project" value="InterPro"/>
</dbReference>
<organism evidence="6">
    <name type="scientific">bioreactor metagenome</name>
    <dbReference type="NCBI Taxonomy" id="1076179"/>
    <lineage>
        <taxon>unclassified sequences</taxon>
        <taxon>metagenomes</taxon>
        <taxon>ecological metagenomes</taxon>
    </lineage>
</organism>
<keyword evidence="2" id="KW-0819">tRNA processing</keyword>
<evidence type="ECO:0000259" key="5">
    <source>
        <dbReference type="Pfam" id="PF16198"/>
    </source>
</evidence>
<sequence length="253" mass="28063">MRYNPSKHRLPPFHTSGVLLVDKPLEWTSFDVVNFVRARFNIPKVGHCGTLDPAATGLLVLVLGKFTQLSSKFSGEDKIYEARLQLGLETDSCDLDGEVTATHDWSAVTPELLRETLAGFVGEQMQTPPMVSAVKKDGKKLYELARQGIEVEREPKPITIFSLDIAGIELPFCDFTMRCSKGTYVRTLCFDAGRKLGCGGTLAGLRRTASGQFNVADAITVEQLKNFEQADLEIHVRKFLFERLSKIAGVTHE</sequence>
<dbReference type="PANTHER" id="PTHR13767:SF2">
    <property type="entry name" value="PSEUDOURIDYLATE SYNTHASE TRUB1"/>
    <property type="match status" value="1"/>
</dbReference>
<dbReference type="Gene3D" id="3.30.2350.10">
    <property type="entry name" value="Pseudouridine synthase"/>
    <property type="match status" value="1"/>
</dbReference>
<evidence type="ECO:0000256" key="3">
    <source>
        <dbReference type="ARBA" id="ARBA00023235"/>
    </source>
</evidence>
<dbReference type="EMBL" id="VSSQ01055992">
    <property type="protein sequence ID" value="MPN09863.1"/>
    <property type="molecule type" value="Genomic_DNA"/>
</dbReference>
<dbReference type="SUPFAM" id="SSF55120">
    <property type="entry name" value="Pseudouridine synthase"/>
    <property type="match status" value="1"/>
</dbReference>
<dbReference type="GO" id="GO:1990481">
    <property type="term" value="P:mRNA pseudouridine synthesis"/>
    <property type="evidence" value="ECO:0007669"/>
    <property type="project" value="TreeGrafter"/>
</dbReference>
<evidence type="ECO:0000256" key="2">
    <source>
        <dbReference type="ARBA" id="ARBA00022694"/>
    </source>
</evidence>
<accession>A0A645FBP6</accession>
<dbReference type="InterPro" id="IPR032819">
    <property type="entry name" value="TruB_C"/>
</dbReference>
<dbReference type="HAMAP" id="MF_01080">
    <property type="entry name" value="TruB_bact"/>
    <property type="match status" value="1"/>
</dbReference>